<proteinExistence type="predicted"/>
<gene>
    <name evidence="2" type="ORF">SVIM_LOCUS89378</name>
</gene>
<feature type="signal peptide" evidence="1">
    <location>
        <begin position="1"/>
        <end position="27"/>
    </location>
</feature>
<protein>
    <submittedName>
        <fullName evidence="2">Uncharacterized protein</fullName>
    </submittedName>
</protein>
<name>A0A6N2KHU3_SALVM</name>
<dbReference type="PANTHER" id="PTHR13833">
    <property type="match status" value="1"/>
</dbReference>
<dbReference type="PROSITE" id="PS51257">
    <property type="entry name" value="PROKAR_LIPOPROTEIN"/>
    <property type="match status" value="1"/>
</dbReference>
<dbReference type="AlphaFoldDB" id="A0A6N2KHU3"/>
<feature type="chain" id="PRO_5026849635" evidence="1">
    <location>
        <begin position="28"/>
        <end position="142"/>
    </location>
</feature>
<evidence type="ECO:0000256" key="1">
    <source>
        <dbReference type="SAM" id="SignalP"/>
    </source>
</evidence>
<reference evidence="2" key="1">
    <citation type="submission" date="2019-03" db="EMBL/GenBank/DDBJ databases">
        <authorList>
            <person name="Mank J."/>
            <person name="Almeida P."/>
        </authorList>
    </citation>
    <scope>NUCLEOTIDE SEQUENCE</scope>
    <source>
        <strain evidence="2">78183</strain>
    </source>
</reference>
<evidence type="ECO:0000313" key="2">
    <source>
        <dbReference type="EMBL" id="VFU28023.1"/>
    </source>
</evidence>
<organism evidence="2">
    <name type="scientific">Salix viminalis</name>
    <name type="common">Common osier</name>
    <name type="synonym">Basket willow</name>
    <dbReference type="NCBI Taxonomy" id="40686"/>
    <lineage>
        <taxon>Eukaryota</taxon>
        <taxon>Viridiplantae</taxon>
        <taxon>Streptophyta</taxon>
        <taxon>Embryophyta</taxon>
        <taxon>Tracheophyta</taxon>
        <taxon>Spermatophyta</taxon>
        <taxon>Magnoliopsida</taxon>
        <taxon>eudicotyledons</taxon>
        <taxon>Gunneridae</taxon>
        <taxon>Pentapetalae</taxon>
        <taxon>rosids</taxon>
        <taxon>fabids</taxon>
        <taxon>Malpighiales</taxon>
        <taxon>Salicaceae</taxon>
        <taxon>Saliceae</taxon>
        <taxon>Salix</taxon>
    </lineage>
</organism>
<accession>A0A6N2KHU3</accession>
<keyword evidence="1" id="KW-0732">Signal</keyword>
<dbReference type="EMBL" id="CAADRP010000424">
    <property type="protein sequence ID" value="VFU28023.1"/>
    <property type="molecule type" value="Genomic_DNA"/>
</dbReference>
<sequence length="142" mass="16031">MRRSHFYYALVLAVLSLACTFQFQAQAAPPAPLVKHLSSLLKWTTTVASLKTPQSDENVLQFEDGYLVETVVEGNAMGVVPYNIRLSEDGELYAVDELNSNVVKITPPLSQLEQDWWPAHFRVIQDILMENQMKLVLITPKV</sequence>
<dbReference type="PANTHER" id="PTHR13833:SF73">
    <property type="entry name" value="NHL DOMAIN-CONTAINING PROTEIN"/>
    <property type="match status" value="1"/>
</dbReference>